<name>A0A317CCH0_9GAMM</name>
<gene>
    <name evidence="1" type="ORF">DKT75_10085</name>
</gene>
<evidence type="ECO:0000313" key="1">
    <source>
        <dbReference type="EMBL" id="PWQ96324.1"/>
    </source>
</evidence>
<accession>A0A317CCH0</accession>
<dbReference type="AlphaFoldDB" id="A0A317CCH0"/>
<dbReference type="EMBL" id="QGKL01000029">
    <property type="protein sequence ID" value="PWQ96324.1"/>
    <property type="molecule type" value="Genomic_DNA"/>
</dbReference>
<keyword evidence="2" id="KW-1185">Reference proteome</keyword>
<comment type="caution">
    <text evidence="1">The sequence shown here is derived from an EMBL/GenBank/DDBJ whole genome shotgun (WGS) entry which is preliminary data.</text>
</comment>
<reference evidence="1 2" key="1">
    <citation type="submission" date="2018-05" db="EMBL/GenBank/DDBJ databases">
        <title>Leucothrix arctica sp. nov., isolated from Arctic seawater.</title>
        <authorList>
            <person name="Choi A."/>
            <person name="Baek K."/>
        </authorList>
    </citation>
    <scope>NUCLEOTIDE SEQUENCE [LARGE SCALE GENOMIC DNA]</scope>
    <source>
        <strain evidence="1 2">IMCC9719</strain>
    </source>
</reference>
<evidence type="ECO:0008006" key="3">
    <source>
        <dbReference type="Google" id="ProtNLM"/>
    </source>
</evidence>
<protein>
    <recommendedName>
        <fullName evidence="3">LysM domain-containing protein</fullName>
    </recommendedName>
</protein>
<organism evidence="1 2">
    <name type="scientific">Leucothrix arctica</name>
    <dbReference type="NCBI Taxonomy" id="1481894"/>
    <lineage>
        <taxon>Bacteria</taxon>
        <taxon>Pseudomonadati</taxon>
        <taxon>Pseudomonadota</taxon>
        <taxon>Gammaproteobacteria</taxon>
        <taxon>Thiotrichales</taxon>
        <taxon>Thiotrichaceae</taxon>
        <taxon>Leucothrix</taxon>
    </lineage>
</organism>
<dbReference type="RefSeq" id="WP_109823296.1">
    <property type="nucleotide sequence ID" value="NZ_QGKL01000029.1"/>
</dbReference>
<proteinExistence type="predicted"/>
<dbReference type="OrthoDB" id="370541at2"/>
<dbReference type="Proteomes" id="UP000245506">
    <property type="component" value="Unassembled WGS sequence"/>
</dbReference>
<sequence>MSNNALIKLLNIVLVSSVCLTPVMSKPVDPSHIQQLTQTVAVGVLTKLNMLDKSKPELLSMSLEKVVSEALHAGKPIEEIREAVSLTMEEITGKPFTPPVVTRTVPLTTVLLPNESLSSVAKRIYGPENGRRYLDIYEYNKDVIKDINVIPEGTVLKLPE</sequence>
<evidence type="ECO:0000313" key="2">
    <source>
        <dbReference type="Proteomes" id="UP000245506"/>
    </source>
</evidence>